<protein>
    <submittedName>
        <fullName evidence="1">Uncharacterized protein</fullName>
    </submittedName>
</protein>
<dbReference type="Proteomes" id="UP001634393">
    <property type="component" value="Unassembled WGS sequence"/>
</dbReference>
<organism evidence="1 2">
    <name type="scientific">Penstemon smallii</name>
    <dbReference type="NCBI Taxonomy" id="265156"/>
    <lineage>
        <taxon>Eukaryota</taxon>
        <taxon>Viridiplantae</taxon>
        <taxon>Streptophyta</taxon>
        <taxon>Embryophyta</taxon>
        <taxon>Tracheophyta</taxon>
        <taxon>Spermatophyta</taxon>
        <taxon>Magnoliopsida</taxon>
        <taxon>eudicotyledons</taxon>
        <taxon>Gunneridae</taxon>
        <taxon>Pentapetalae</taxon>
        <taxon>asterids</taxon>
        <taxon>lamiids</taxon>
        <taxon>Lamiales</taxon>
        <taxon>Plantaginaceae</taxon>
        <taxon>Cheloneae</taxon>
        <taxon>Penstemon</taxon>
    </lineage>
</organism>
<dbReference type="EMBL" id="JBJXBP010000005">
    <property type="protein sequence ID" value="KAL3828313.1"/>
    <property type="molecule type" value="Genomic_DNA"/>
</dbReference>
<sequence>MCLGTEARRLSGAEGIERMAKTPDVVCGAVRAVLVSTRCSSGGFVLDCLNSKFS</sequence>
<reference evidence="1 2" key="1">
    <citation type="submission" date="2024-12" db="EMBL/GenBank/DDBJ databases">
        <title>The unique morphological basis and parallel evolutionary history of personate flowers in Penstemon.</title>
        <authorList>
            <person name="Depatie T.H."/>
            <person name="Wessinger C.A."/>
        </authorList>
    </citation>
    <scope>NUCLEOTIDE SEQUENCE [LARGE SCALE GENOMIC DNA]</scope>
    <source>
        <strain evidence="1">WTNN_2</strain>
        <tissue evidence="1">Leaf</tissue>
    </source>
</reference>
<gene>
    <name evidence="1" type="ORF">ACJIZ3_017115</name>
</gene>
<dbReference type="AlphaFoldDB" id="A0ABD3SVR3"/>
<keyword evidence="2" id="KW-1185">Reference proteome</keyword>
<comment type="caution">
    <text evidence="1">The sequence shown here is derived from an EMBL/GenBank/DDBJ whole genome shotgun (WGS) entry which is preliminary data.</text>
</comment>
<name>A0ABD3SVR3_9LAMI</name>
<accession>A0ABD3SVR3</accession>
<proteinExistence type="predicted"/>
<evidence type="ECO:0000313" key="2">
    <source>
        <dbReference type="Proteomes" id="UP001634393"/>
    </source>
</evidence>
<evidence type="ECO:0000313" key="1">
    <source>
        <dbReference type="EMBL" id="KAL3828313.1"/>
    </source>
</evidence>